<comment type="similarity">
    <text evidence="2">Belongs to the Nudix hydrolase family.</text>
</comment>
<keyword evidence="1 2" id="KW-0378">Hydrolase</keyword>
<dbReference type="CDD" id="cd18873">
    <property type="entry name" value="NUDIX_NadM_like"/>
    <property type="match status" value="1"/>
</dbReference>
<dbReference type="GO" id="GO:0016787">
    <property type="term" value="F:hydrolase activity"/>
    <property type="evidence" value="ECO:0007669"/>
    <property type="project" value="UniProtKB-KW"/>
</dbReference>
<dbReference type="HOGENOM" id="CLU_037162_20_3_10"/>
<dbReference type="STRING" id="888743.HMPREF9141_2658"/>
<organism evidence="4 5">
    <name type="scientific">Prevotella multiformis DSM 16608</name>
    <dbReference type="NCBI Taxonomy" id="888743"/>
    <lineage>
        <taxon>Bacteria</taxon>
        <taxon>Pseudomonadati</taxon>
        <taxon>Bacteroidota</taxon>
        <taxon>Bacteroidia</taxon>
        <taxon>Bacteroidales</taxon>
        <taxon>Prevotellaceae</taxon>
        <taxon>Prevotella</taxon>
    </lineage>
</organism>
<dbReference type="Proteomes" id="UP000005697">
    <property type="component" value="Unassembled WGS sequence"/>
</dbReference>
<evidence type="ECO:0000256" key="1">
    <source>
        <dbReference type="ARBA" id="ARBA00022801"/>
    </source>
</evidence>
<proteinExistence type="inferred from homology"/>
<dbReference type="Gene3D" id="3.90.79.10">
    <property type="entry name" value="Nucleoside Triphosphate Pyrophosphohydrolase"/>
    <property type="match status" value="1"/>
</dbReference>
<reference evidence="4 5" key="1">
    <citation type="submission" date="2011-01" db="EMBL/GenBank/DDBJ databases">
        <authorList>
            <person name="Muzny D."/>
            <person name="Qin X."/>
            <person name="Deng J."/>
            <person name="Jiang H."/>
            <person name="Liu Y."/>
            <person name="Qu J."/>
            <person name="Song X.-Z."/>
            <person name="Zhang L."/>
            <person name="Thornton R."/>
            <person name="Coyle M."/>
            <person name="Francisco L."/>
            <person name="Jackson L."/>
            <person name="Javaid M."/>
            <person name="Korchina V."/>
            <person name="Kovar C."/>
            <person name="Mata R."/>
            <person name="Mathew T."/>
            <person name="Ngo R."/>
            <person name="Nguyen L."/>
            <person name="Nguyen N."/>
            <person name="Okwuonu G."/>
            <person name="Ongeri F."/>
            <person name="Pham C."/>
            <person name="Simmons D."/>
            <person name="Wilczek-Boney K."/>
            <person name="Hale W."/>
            <person name="Jakkamsetti A."/>
            <person name="Pham P."/>
            <person name="Ruth R."/>
            <person name="San Lucas F."/>
            <person name="Warren J."/>
            <person name="Zhang J."/>
            <person name="Zhao Z."/>
            <person name="Zhou C."/>
            <person name="Zhu D."/>
            <person name="Lee S."/>
            <person name="Bess C."/>
            <person name="Blankenburg K."/>
            <person name="Forbes L."/>
            <person name="Fu Q."/>
            <person name="Gubbala S."/>
            <person name="Hirani K."/>
            <person name="Jayaseelan J.C."/>
            <person name="Lara F."/>
            <person name="Munidasa M."/>
            <person name="Palculict T."/>
            <person name="Patil S."/>
            <person name="Pu L.-L."/>
            <person name="Saada N."/>
            <person name="Tang L."/>
            <person name="Weissenberger G."/>
            <person name="Zhu Y."/>
            <person name="Hemphill L."/>
            <person name="Shang Y."/>
            <person name="Youmans B."/>
            <person name="Ayvaz T."/>
            <person name="Ross M."/>
            <person name="Santibanez J."/>
            <person name="Aqrawi P."/>
            <person name="Gross S."/>
            <person name="Joshi V."/>
            <person name="Fowler G."/>
            <person name="Nazareth L."/>
            <person name="Reid J."/>
            <person name="Worley K."/>
            <person name="Petrosino J."/>
            <person name="Highlander S."/>
            <person name="Gibbs R."/>
        </authorList>
    </citation>
    <scope>NUCLEOTIDE SEQUENCE [LARGE SCALE GENOMIC DNA]</scope>
    <source>
        <strain evidence="4 5">DSM 16608</strain>
    </source>
</reference>
<name>F0FAP1_9BACT</name>
<dbReference type="InterPro" id="IPR020476">
    <property type="entry name" value="Nudix_hydrolase"/>
</dbReference>
<dbReference type="PRINTS" id="PR00502">
    <property type="entry name" value="NUDIXFAMILY"/>
</dbReference>
<dbReference type="eggNOG" id="COG1051">
    <property type="taxonomic scope" value="Bacteria"/>
</dbReference>
<dbReference type="AlphaFoldDB" id="F0FAP1"/>
<dbReference type="SUPFAM" id="SSF55811">
    <property type="entry name" value="Nudix"/>
    <property type="match status" value="1"/>
</dbReference>
<comment type="caution">
    <text evidence="4">The sequence shown here is derived from an EMBL/GenBank/DDBJ whole genome shotgun (WGS) entry which is preliminary data.</text>
</comment>
<sequence>MKKMYTYQYPHPAVTADCLVFAHTAEGMKLLLIQRRNEPCKGMWAFPGGFMNIDETTARAARRELEEETGLTVGGLYRVGVFDAVNRDPRERIITVAYYTVLDSPVTVKGQDDAAQAGWFLLSDLPCLAFDHAEILKEAERLMEGRATAGTAF</sequence>
<evidence type="ECO:0000259" key="3">
    <source>
        <dbReference type="PROSITE" id="PS51462"/>
    </source>
</evidence>
<accession>F0FAP1</accession>
<gene>
    <name evidence="4" type="ORF">HMPREF9141_2658</name>
</gene>
<dbReference type="PANTHER" id="PTHR43736">
    <property type="entry name" value="ADP-RIBOSE PYROPHOSPHATASE"/>
    <property type="match status" value="1"/>
</dbReference>
<dbReference type="InterPro" id="IPR000086">
    <property type="entry name" value="NUDIX_hydrolase_dom"/>
</dbReference>
<evidence type="ECO:0000313" key="5">
    <source>
        <dbReference type="Proteomes" id="UP000005697"/>
    </source>
</evidence>
<dbReference type="PROSITE" id="PS00893">
    <property type="entry name" value="NUDIX_BOX"/>
    <property type="match status" value="1"/>
</dbReference>
<evidence type="ECO:0000313" key="4">
    <source>
        <dbReference type="EMBL" id="EGC18810.1"/>
    </source>
</evidence>
<keyword evidence="5" id="KW-1185">Reference proteome</keyword>
<dbReference type="InterPro" id="IPR020084">
    <property type="entry name" value="NUDIX_hydrolase_CS"/>
</dbReference>
<evidence type="ECO:0000256" key="2">
    <source>
        <dbReference type="RuleBase" id="RU003476"/>
    </source>
</evidence>
<dbReference type="PROSITE" id="PS51462">
    <property type="entry name" value="NUDIX"/>
    <property type="match status" value="1"/>
</dbReference>
<protein>
    <submittedName>
        <fullName evidence="4">Hydrolase, NUDIX family</fullName>
    </submittedName>
</protein>
<dbReference type="InterPro" id="IPR015797">
    <property type="entry name" value="NUDIX_hydrolase-like_dom_sf"/>
</dbReference>
<feature type="domain" description="Nudix hydrolase" evidence="3">
    <location>
        <begin position="9"/>
        <end position="144"/>
    </location>
</feature>
<dbReference type="Pfam" id="PF00293">
    <property type="entry name" value="NUDIX"/>
    <property type="match status" value="1"/>
</dbReference>
<dbReference type="EMBL" id="AEWX01000046">
    <property type="protein sequence ID" value="EGC18810.1"/>
    <property type="molecule type" value="Genomic_DNA"/>
</dbReference>
<dbReference type="PANTHER" id="PTHR43736:SF1">
    <property type="entry name" value="DIHYDRONEOPTERIN TRIPHOSPHATE DIPHOSPHATASE"/>
    <property type="match status" value="1"/>
</dbReference>